<dbReference type="InterPro" id="IPR036910">
    <property type="entry name" value="HMG_box_dom_sf"/>
</dbReference>
<evidence type="ECO:0000313" key="10">
    <source>
        <dbReference type="Proteomes" id="UP001302812"/>
    </source>
</evidence>
<dbReference type="PANTHER" id="PTHR45803:SF5">
    <property type="entry name" value="SOX100B"/>
    <property type="match status" value="1"/>
</dbReference>
<name>A0AAN6YXR0_9PEZI</name>
<feature type="region of interest" description="Disordered" evidence="7">
    <location>
        <begin position="232"/>
        <end position="284"/>
    </location>
</feature>
<dbReference type="CDD" id="cd01389">
    <property type="entry name" value="HMG-box_ROX1-like"/>
    <property type="match status" value="1"/>
</dbReference>
<dbReference type="SMART" id="SM00398">
    <property type="entry name" value="HMG"/>
    <property type="match status" value="1"/>
</dbReference>
<feature type="region of interest" description="Disordered" evidence="7">
    <location>
        <begin position="1"/>
        <end position="120"/>
    </location>
</feature>
<feature type="region of interest" description="Disordered" evidence="7">
    <location>
        <begin position="511"/>
        <end position="535"/>
    </location>
</feature>
<feature type="compositionally biased region" description="Acidic residues" evidence="7">
    <location>
        <begin position="254"/>
        <end position="263"/>
    </location>
</feature>
<evidence type="ECO:0000256" key="7">
    <source>
        <dbReference type="SAM" id="MobiDB-lite"/>
    </source>
</evidence>
<keyword evidence="10" id="KW-1185">Reference proteome</keyword>
<dbReference type="GO" id="GO:0000978">
    <property type="term" value="F:RNA polymerase II cis-regulatory region sequence-specific DNA binding"/>
    <property type="evidence" value="ECO:0007669"/>
    <property type="project" value="TreeGrafter"/>
</dbReference>
<dbReference type="GeneID" id="89942822"/>
<dbReference type="GO" id="GO:0005634">
    <property type="term" value="C:nucleus"/>
    <property type="evidence" value="ECO:0007669"/>
    <property type="project" value="UniProtKB-SubCell"/>
</dbReference>
<comment type="subcellular location">
    <subcellularLocation>
        <location evidence="1">Nucleus</location>
    </subcellularLocation>
</comment>
<evidence type="ECO:0000256" key="1">
    <source>
        <dbReference type="ARBA" id="ARBA00004123"/>
    </source>
</evidence>
<dbReference type="PANTHER" id="PTHR45803">
    <property type="entry name" value="SOX100B"/>
    <property type="match status" value="1"/>
</dbReference>
<dbReference type="Proteomes" id="UP001302812">
    <property type="component" value="Unassembled WGS sequence"/>
</dbReference>
<protein>
    <recommendedName>
        <fullName evidence="8">HMG box domain-containing protein</fullName>
    </recommendedName>
</protein>
<evidence type="ECO:0000259" key="8">
    <source>
        <dbReference type="PROSITE" id="PS50118"/>
    </source>
</evidence>
<evidence type="ECO:0000256" key="4">
    <source>
        <dbReference type="ARBA" id="ARBA00023163"/>
    </source>
</evidence>
<feature type="compositionally biased region" description="Basic and acidic residues" evidence="7">
    <location>
        <begin position="430"/>
        <end position="445"/>
    </location>
</feature>
<reference evidence="9" key="1">
    <citation type="journal article" date="2023" name="Mol. Phylogenet. Evol.">
        <title>Genome-scale phylogeny and comparative genomics of the fungal order Sordariales.</title>
        <authorList>
            <person name="Hensen N."/>
            <person name="Bonometti L."/>
            <person name="Westerberg I."/>
            <person name="Brannstrom I.O."/>
            <person name="Guillou S."/>
            <person name="Cros-Aarteil S."/>
            <person name="Calhoun S."/>
            <person name="Haridas S."/>
            <person name="Kuo A."/>
            <person name="Mondo S."/>
            <person name="Pangilinan J."/>
            <person name="Riley R."/>
            <person name="LaButti K."/>
            <person name="Andreopoulos B."/>
            <person name="Lipzen A."/>
            <person name="Chen C."/>
            <person name="Yan M."/>
            <person name="Daum C."/>
            <person name="Ng V."/>
            <person name="Clum A."/>
            <person name="Steindorff A."/>
            <person name="Ohm R.A."/>
            <person name="Martin F."/>
            <person name="Silar P."/>
            <person name="Natvig D.O."/>
            <person name="Lalanne C."/>
            <person name="Gautier V."/>
            <person name="Ament-Velasquez S.L."/>
            <person name="Kruys A."/>
            <person name="Hutchinson M.I."/>
            <person name="Powell A.J."/>
            <person name="Barry K."/>
            <person name="Miller A.N."/>
            <person name="Grigoriev I.V."/>
            <person name="Debuchy R."/>
            <person name="Gladieux P."/>
            <person name="Hiltunen Thoren M."/>
            <person name="Johannesson H."/>
        </authorList>
    </citation>
    <scope>NUCLEOTIDE SEQUENCE</scope>
    <source>
        <strain evidence="9">CBS 508.74</strain>
    </source>
</reference>
<keyword evidence="3 6" id="KW-0238">DNA-binding</keyword>
<dbReference type="AlphaFoldDB" id="A0AAN6YXR0"/>
<keyword evidence="5 6" id="KW-0539">Nucleus</keyword>
<feature type="compositionally biased region" description="Low complexity" evidence="7">
    <location>
        <begin position="405"/>
        <end position="423"/>
    </location>
</feature>
<evidence type="ECO:0000256" key="6">
    <source>
        <dbReference type="PROSITE-ProRule" id="PRU00267"/>
    </source>
</evidence>
<proteinExistence type="predicted"/>
<comment type="caution">
    <text evidence="9">The sequence shown here is derived from an EMBL/GenBank/DDBJ whole genome shotgun (WGS) entry which is preliminary data.</text>
</comment>
<dbReference type="Gene3D" id="1.10.30.10">
    <property type="entry name" value="High mobility group box domain"/>
    <property type="match status" value="1"/>
</dbReference>
<dbReference type="GO" id="GO:0000981">
    <property type="term" value="F:DNA-binding transcription factor activity, RNA polymerase II-specific"/>
    <property type="evidence" value="ECO:0007669"/>
    <property type="project" value="TreeGrafter"/>
</dbReference>
<evidence type="ECO:0000313" key="9">
    <source>
        <dbReference type="EMBL" id="KAK4117428.1"/>
    </source>
</evidence>
<evidence type="ECO:0000256" key="2">
    <source>
        <dbReference type="ARBA" id="ARBA00023015"/>
    </source>
</evidence>
<dbReference type="PROSITE" id="PS50118">
    <property type="entry name" value="HMG_BOX_2"/>
    <property type="match status" value="1"/>
</dbReference>
<gene>
    <name evidence="9" type="ORF">N656DRAFT_833722</name>
</gene>
<organism evidence="9 10">
    <name type="scientific">Canariomyces notabilis</name>
    <dbReference type="NCBI Taxonomy" id="2074819"/>
    <lineage>
        <taxon>Eukaryota</taxon>
        <taxon>Fungi</taxon>
        <taxon>Dikarya</taxon>
        <taxon>Ascomycota</taxon>
        <taxon>Pezizomycotina</taxon>
        <taxon>Sordariomycetes</taxon>
        <taxon>Sordariomycetidae</taxon>
        <taxon>Sordariales</taxon>
        <taxon>Chaetomiaceae</taxon>
        <taxon>Canariomyces</taxon>
    </lineage>
</organism>
<dbReference type="InterPro" id="IPR009071">
    <property type="entry name" value="HMG_box_dom"/>
</dbReference>
<reference evidence="9" key="2">
    <citation type="submission" date="2023-05" db="EMBL/GenBank/DDBJ databases">
        <authorList>
            <consortium name="Lawrence Berkeley National Laboratory"/>
            <person name="Steindorff A."/>
            <person name="Hensen N."/>
            <person name="Bonometti L."/>
            <person name="Westerberg I."/>
            <person name="Brannstrom I.O."/>
            <person name="Guillou S."/>
            <person name="Cros-Aarteil S."/>
            <person name="Calhoun S."/>
            <person name="Haridas S."/>
            <person name="Kuo A."/>
            <person name="Mondo S."/>
            <person name="Pangilinan J."/>
            <person name="Riley R."/>
            <person name="Labutti K."/>
            <person name="Andreopoulos B."/>
            <person name="Lipzen A."/>
            <person name="Chen C."/>
            <person name="Yanf M."/>
            <person name="Daum C."/>
            <person name="Ng V."/>
            <person name="Clum A."/>
            <person name="Ohm R."/>
            <person name="Martin F."/>
            <person name="Silar P."/>
            <person name="Natvig D."/>
            <person name="Lalanne C."/>
            <person name="Gautier V."/>
            <person name="Ament-Velasquez S.L."/>
            <person name="Kruys A."/>
            <person name="Hutchinson M.I."/>
            <person name="Powell A.J."/>
            <person name="Barry K."/>
            <person name="Miller A.N."/>
            <person name="Grigoriev I.V."/>
            <person name="Debuchy R."/>
            <person name="Gladieux P."/>
            <person name="Thoren M.H."/>
            <person name="Johannesson H."/>
        </authorList>
    </citation>
    <scope>NUCLEOTIDE SEQUENCE</scope>
    <source>
        <strain evidence="9">CBS 508.74</strain>
    </source>
</reference>
<keyword evidence="4" id="KW-0804">Transcription</keyword>
<dbReference type="EMBL" id="MU853332">
    <property type="protein sequence ID" value="KAK4117428.1"/>
    <property type="molecule type" value="Genomic_DNA"/>
</dbReference>
<sequence length="535" mass="60025">MDLTMPAPAPKRAQTLPTGFNDLLQHSAVASYPRETAPTESIQARSQPASRYGTPIPQSHHSQATPATSPPTPSRGSDVKLTRSGPVGHKDFVAKVLAPRGGRIEKAASKKKKEKAKATKDMPVLDKPLSELTKDSSIVIADIEQYVHRSSEVRQREVESGKNPGRVKRPMNAFMLYRKAYQQRAKEWAAQHNHQVVSRVCGLSWPLEAEEVRQQFKAWADIERDNHQRAHPNYKFAPAKPHKPQKFDSKFEDGSDGSELEDYDWGRRSGSRMRSATHTPHDDREYIPSRSVYAATHPHPHQHQFAPIHGLGILHQNRPALSFNPGNVKTLLTATYEHREVPWEYDTHLRASQQRHLHHGMAGDLLMDKAPSPSTAFHQPHDGLPSHYDLGQFQAQGQGGDHHSAQAQAQSQQHQHHLQQLQQHHPHAPTHFEPRIDPSLMPHEDGLLEGSNFHLFDGGLGGAHQTWQSGQLTAGNESETHFHDFLGLDETLSLEHDQYLRGHDEWHVQPLPETGQLDTSWAETKAEPGGEKAII</sequence>
<dbReference type="Pfam" id="PF00505">
    <property type="entry name" value="HMG_box"/>
    <property type="match status" value="1"/>
</dbReference>
<evidence type="ECO:0000256" key="5">
    <source>
        <dbReference type="ARBA" id="ARBA00023242"/>
    </source>
</evidence>
<feature type="domain" description="HMG box" evidence="8">
    <location>
        <begin position="167"/>
        <end position="235"/>
    </location>
</feature>
<evidence type="ECO:0000256" key="3">
    <source>
        <dbReference type="ARBA" id="ARBA00023125"/>
    </source>
</evidence>
<keyword evidence="2" id="KW-0805">Transcription regulation</keyword>
<feature type="region of interest" description="Disordered" evidence="7">
    <location>
        <begin position="369"/>
        <end position="445"/>
    </location>
</feature>
<feature type="compositionally biased region" description="Polar residues" evidence="7">
    <location>
        <begin position="38"/>
        <end position="49"/>
    </location>
</feature>
<dbReference type="RefSeq" id="XP_064674998.1">
    <property type="nucleotide sequence ID" value="XM_064818696.1"/>
</dbReference>
<dbReference type="SUPFAM" id="SSF47095">
    <property type="entry name" value="HMG-box"/>
    <property type="match status" value="1"/>
</dbReference>
<dbReference type="InterPro" id="IPR050917">
    <property type="entry name" value="SOX_TF"/>
</dbReference>
<feature type="compositionally biased region" description="Basic and acidic residues" evidence="7">
    <location>
        <begin position="524"/>
        <end position="535"/>
    </location>
</feature>
<accession>A0AAN6YXR0</accession>
<feature type="DNA-binding region" description="HMG box" evidence="6">
    <location>
        <begin position="167"/>
        <end position="235"/>
    </location>
</feature>